<dbReference type="PANTHER" id="PTHR35535:SF1">
    <property type="entry name" value="HEAT SHOCK PROTEIN HSLJ"/>
    <property type="match status" value="1"/>
</dbReference>
<dbReference type="Pfam" id="PF03724">
    <property type="entry name" value="META"/>
    <property type="match status" value="1"/>
</dbReference>
<feature type="chain" id="PRO_5047419215" evidence="1">
    <location>
        <begin position="22"/>
        <end position="242"/>
    </location>
</feature>
<gene>
    <name evidence="3" type="ORF">Ga0609869_002526</name>
</gene>
<keyword evidence="3" id="KW-0346">Stress response</keyword>
<dbReference type="InterPro" id="IPR053147">
    <property type="entry name" value="Hsp_HslJ-like"/>
</dbReference>
<keyword evidence="4" id="KW-1185">Reference proteome</keyword>
<evidence type="ECO:0000256" key="1">
    <source>
        <dbReference type="SAM" id="SignalP"/>
    </source>
</evidence>
<dbReference type="Gene3D" id="2.40.128.270">
    <property type="match status" value="1"/>
</dbReference>
<dbReference type="InterPro" id="IPR005184">
    <property type="entry name" value="DUF306_Meta_HslJ"/>
</dbReference>
<feature type="domain" description="DUF306" evidence="2">
    <location>
        <begin position="130"/>
        <end position="233"/>
    </location>
</feature>
<dbReference type="EMBL" id="JBEHHI010000002">
    <property type="protein sequence ID" value="MEX5729173.1"/>
    <property type="molecule type" value="Genomic_DNA"/>
</dbReference>
<comment type="caution">
    <text evidence="3">The sequence shown here is derived from an EMBL/GenBank/DDBJ whole genome shotgun (WGS) entry which is preliminary data.</text>
</comment>
<dbReference type="RefSeq" id="WP_125405379.1">
    <property type="nucleotide sequence ID" value="NZ_JBEHHI010000002.1"/>
</dbReference>
<feature type="signal peptide" evidence="1">
    <location>
        <begin position="1"/>
        <end position="21"/>
    </location>
</feature>
<evidence type="ECO:0000313" key="3">
    <source>
        <dbReference type="EMBL" id="MEX5729173.1"/>
    </source>
</evidence>
<protein>
    <submittedName>
        <fullName evidence="3">Heat shock protein HslJ</fullName>
    </submittedName>
</protein>
<evidence type="ECO:0000313" key="4">
    <source>
        <dbReference type="Proteomes" id="UP001560019"/>
    </source>
</evidence>
<evidence type="ECO:0000259" key="2">
    <source>
        <dbReference type="Pfam" id="PF03724"/>
    </source>
</evidence>
<dbReference type="InterPro" id="IPR038670">
    <property type="entry name" value="HslJ-like_sf"/>
</dbReference>
<dbReference type="Proteomes" id="UP001560019">
    <property type="component" value="Unassembled WGS sequence"/>
</dbReference>
<accession>A0ABV3XVU4</accession>
<name>A0ABV3XVU4_9RHOB</name>
<dbReference type="PANTHER" id="PTHR35535">
    <property type="entry name" value="HEAT SHOCK PROTEIN HSLJ"/>
    <property type="match status" value="1"/>
</dbReference>
<organism evidence="3 4">
    <name type="scientific">Rhodovulum iodosum</name>
    <dbReference type="NCBI Taxonomy" id="68291"/>
    <lineage>
        <taxon>Bacteria</taxon>
        <taxon>Pseudomonadati</taxon>
        <taxon>Pseudomonadota</taxon>
        <taxon>Alphaproteobacteria</taxon>
        <taxon>Rhodobacterales</taxon>
        <taxon>Paracoccaceae</taxon>
        <taxon>Rhodovulum</taxon>
    </lineage>
</organism>
<dbReference type="Gene3D" id="2.30.30.40">
    <property type="entry name" value="SH3 Domains"/>
    <property type="match status" value="1"/>
</dbReference>
<keyword evidence="1" id="KW-0732">Signal</keyword>
<sequence>MTLPRLSLIAALLLLALPAWANADGPDFFRVPGQASDQALSMHAGPSGGDRQLGRIPAGTDHLRNLGCIDGMSDAERAVATGAEKRAALLRRWCKIRYRGVDGWVFAGALVEGSPPPAPPKPGDPQGKLGSAWRLIAMPGHGRVRAEAWIAFSDSGSIWGNTGCNFLRGSVKISGTAFKLAGGLAVTRRACPGALDAQERWLVKALETARRVSFDPLTGQLRLGPERGSATLVLDRDPERWR</sequence>
<reference evidence="3 4" key="1">
    <citation type="submission" date="2024-06" db="EMBL/GenBank/DDBJ databases">
        <title>Genome of Rhodovulum iodosum, a marine photoferrotroph.</title>
        <authorList>
            <person name="Bianchini G."/>
            <person name="Nikeleit V."/>
            <person name="Kappler A."/>
            <person name="Bryce C."/>
            <person name="Sanchez-Baracaldo P."/>
        </authorList>
    </citation>
    <scope>NUCLEOTIDE SEQUENCE [LARGE SCALE GENOMIC DNA]</scope>
    <source>
        <strain evidence="3 4">UT/N1</strain>
    </source>
</reference>
<proteinExistence type="predicted"/>